<accession>A0ABS8V5M9</accession>
<proteinExistence type="predicted"/>
<reference evidence="1 2" key="1">
    <citation type="journal article" date="2021" name="BMC Genomics">
        <title>Datura genome reveals duplications of psychoactive alkaloid biosynthetic genes and high mutation rate following tissue culture.</title>
        <authorList>
            <person name="Rajewski A."/>
            <person name="Carter-House D."/>
            <person name="Stajich J."/>
            <person name="Litt A."/>
        </authorList>
    </citation>
    <scope>NUCLEOTIDE SEQUENCE [LARGE SCALE GENOMIC DNA]</scope>
    <source>
        <strain evidence="1">AR-01</strain>
    </source>
</reference>
<keyword evidence="2" id="KW-1185">Reference proteome</keyword>
<dbReference type="EMBL" id="JACEIK010003494">
    <property type="protein sequence ID" value="MCD9641931.1"/>
    <property type="molecule type" value="Genomic_DNA"/>
</dbReference>
<sequence length="111" mass="12403">RRRRKPTRITQEWKAKPNECGNTIENSTDIRIALVDNQSEIQPYNNTSLSNDWKTSTSKTKGKGIYAEELTRQTSADVVTRNSYLPLQIGNHVGNQAFTTDKGGGTQPPNP</sequence>
<dbReference type="Proteomes" id="UP000823775">
    <property type="component" value="Unassembled WGS sequence"/>
</dbReference>
<evidence type="ECO:0000313" key="2">
    <source>
        <dbReference type="Proteomes" id="UP000823775"/>
    </source>
</evidence>
<organism evidence="1 2">
    <name type="scientific">Datura stramonium</name>
    <name type="common">Jimsonweed</name>
    <name type="synonym">Common thornapple</name>
    <dbReference type="NCBI Taxonomy" id="4076"/>
    <lineage>
        <taxon>Eukaryota</taxon>
        <taxon>Viridiplantae</taxon>
        <taxon>Streptophyta</taxon>
        <taxon>Embryophyta</taxon>
        <taxon>Tracheophyta</taxon>
        <taxon>Spermatophyta</taxon>
        <taxon>Magnoliopsida</taxon>
        <taxon>eudicotyledons</taxon>
        <taxon>Gunneridae</taxon>
        <taxon>Pentapetalae</taxon>
        <taxon>asterids</taxon>
        <taxon>lamiids</taxon>
        <taxon>Solanales</taxon>
        <taxon>Solanaceae</taxon>
        <taxon>Solanoideae</taxon>
        <taxon>Datureae</taxon>
        <taxon>Datura</taxon>
    </lineage>
</organism>
<gene>
    <name evidence="1" type="ORF">HAX54_028417</name>
</gene>
<name>A0ABS8V5M9_DATST</name>
<protein>
    <submittedName>
        <fullName evidence="1">Uncharacterized protein</fullName>
    </submittedName>
</protein>
<feature type="non-terminal residue" evidence="1">
    <location>
        <position position="1"/>
    </location>
</feature>
<evidence type="ECO:0000313" key="1">
    <source>
        <dbReference type="EMBL" id="MCD9641931.1"/>
    </source>
</evidence>
<comment type="caution">
    <text evidence="1">The sequence shown here is derived from an EMBL/GenBank/DDBJ whole genome shotgun (WGS) entry which is preliminary data.</text>
</comment>